<dbReference type="PANTHER" id="PTHR35006:SF1">
    <property type="entry name" value="BLL2941 PROTEIN"/>
    <property type="match status" value="1"/>
</dbReference>
<accession>A0A2S0MC33</accession>
<keyword evidence="3" id="KW-1185">Reference proteome</keyword>
<dbReference type="Pfam" id="PF00903">
    <property type="entry name" value="Glyoxalase"/>
    <property type="match status" value="1"/>
</dbReference>
<dbReference type="InterPro" id="IPR029068">
    <property type="entry name" value="Glyas_Bleomycin-R_OHBP_Dase"/>
</dbReference>
<dbReference type="OrthoDB" id="9800438at2"/>
<reference evidence="2 3" key="1">
    <citation type="submission" date="2018-03" db="EMBL/GenBank/DDBJ databases">
        <title>Genome sequencing of Ottowia sp.</title>
        <authorList>
            <person name="Kim S.-J."/>
            <person name="Heo J."/>
            <person name="Kwon S.-W."/>
        </authorList>
    </citation>
    <scope>NUCLEOTIDE SEQUENCE [LARGE SCALE GENOMIC DNA]</scope>
    <source>
        <strain evidence="2 3">KADR8-3</strain>
    </source>
</reference>
<name>A0A2S0MC33_9BURK</name>
<dbReference type="PROSITE" id="PS51819">
    <property type="entry name" value="VOC"/>
    <property type="match status" value="1"/>
</dbReference>
<protein>
    <submittedName>
        <fullName evidence="2">Lactoylglutathione lyase</fullName>
    </submittedName>
</protein>
<organism evidence="2 3">
    <name type="scientific">Ottowia oryzae</name>
    <dbReference type="NCBI Taxonomy" id="2109914"/>
    <lineage>
        <taxon>Bacteria</taxon>
        <taxon>Pseudomonadati</taxon>
        <taxon>Pseudomonadota</taxon>
        <taxon>Betaproteobacteria</taxon>
        <taxon>Burkholderiales</taxon>
        <taxon>Comamonadaceae</taxon>
        <taxon>Ottowia</taxon>
    </lineage>
</organism>
<dbReference type="PANTHER" id="PTHR35006">
    <property type="entry name" value="GLYOXALASE FAMILY PROTEIN (AFU_ORTHOLOGUE AFUA_5G14830)"/>
    <property type="match status" value="1"/>
</dbReference>
<dbReference type="KEGG" id="otk:C6570_02745"/>
<dbReference type="EMBL" id="CP027666">
    <property type="protein sequence ID" value="AVO33293.1"/>
    <property type="molecule type" value="Genomic_DNA"/>
</dbReference>
<dbReference type="SUPFAM" id="SSF54593">
    <property type="entry name" value="Glyoxalase/Bleomycin resistance protein/Dihydroxybiphenyl dioxygenase"/>
    <property type="match status" value="1"/>
</dbReference>
<evidence type="ECO:0000313" key="2">
    <source>
        <dbReference type="EMBL" id="AVO33293.1"/>
    </source>
</evidence>
<keyword evidence="2" id="KW-0456">Lyase</keyword>
<evidence type="ECO:0000259" key="1">
    <source>
        <dbReference type="PROSITE" id="PS51819"/>
    </source>
</evidence>
<dbReference type="Gene3D" id="3.10.180.10">
    <property type="entry name" value="2,3-Dihydroxybiphenyl 1,2-Dioxygenase, domain 1"/>
    <property type="match status" value="1"/>
</dbReference>
<dbReference type="AlphaFoldDB" id="A0A2S0MC33"/>
<evidence type="ECO:0000313" key="3">
    <source>
        <dbReference type="Proteomes" id="UP000239709"/>
    </source>
</evidence>
<proteinExistence type="predicted"/>
<dbReference type="InterPro" id="IPR037523">
    <property type="entry name" value="VOC_core"/>
</dbReference>
<dbReference type="Proteomes" id="UP000239709">
    <property type="component" value="Chromosome"/>
</dbReference>
<sequence>MFSHITVGTRDLVRAAAFYDAVLLPLGLLRRPVTPDGGPAAACWVSPDHTLPRFFVFMPFDGRPASAGNGSMVAFTAPDAATVRSAYAAGLAAGGADEGAPGERPHYAPGYYGAYLRDPDGNKVHLVYRGDLAPAP</sequence>
<feature type="domain" description="VOC" evidence="1">
    <location>
        <begin position="1"/>
        <end position="129"/>
    </location>
</feature>
<dbReference type="InterPro" id="IPR004360">
    <property type="entry name" value="Glyas_Fos-R_dOase_dom"/>
</dbReference>
<gene>
    <name evidence="2" type="ORF">C6570_02745</name>
</gene>
<dbReference type="GO" id="GO:0016829">
    <property type="term" value="F:lyase activity"/>
    <property type="evidence" value="ECO:0007669"/>
    <property type="project" value="UniProtKB-KW"/>
</dbReference>
<dbReference type="RefSeq" id="WP_106701848.1">
    <property type="nucleotide sequence ID" value="NZ_CP027666.1"/>
</dbReference>